<dbReference type="Gene3D" id="2.40.50.140">
    <property type="entry name" value="Nucleic acid-binding proteins"/>
    <property type="match status" value="1"/>
</dbReference>
<evidence type="ECO:0000256" key="4">
    <source>
        <dbReference type="ARBA" id="ARBA00022980"/>
    </source>
</evidence>
<proteinExistence type="inferred from homology"/>
<dbReference type="PRINTS" id="PR00973">
    <property type="entry name" value="RIBOSOMALS17"/>
</dbReference>
<evidence type="ECO:0000313" key="7">
    <source>
        <dbReference type="EMBL" id="KKU12308.1"/>
    </source>
</evidence>
<keyword evidence="5 6" id="KW-0687">Ribonucleoprotein</keyword>
<dbReference type="GO" id="GO:0006412">
    <property type="term" value="P:translation"/>
    <property type="evidence" value="ECO:0007669"/>
    <property type="project" value="UniProtKB-UniRule"/>
</dbReference>
<dbReference type="Proteomes" id="UP000034653">
    <property type="component" value="Unassembled WGS sequence"/>
</dbReference>
<keyword evidence="4 6" id="KW-0689">Ribosomal protein</keyword>
<evidence type="ECO:0000256" key="5">
    <source>
        <dbReference type="ARBA" id="ARBA00023274"/>
    </source>
</evidence>
<dbReference type="HAMAP" id="MF_01345_B">
    <property type="entry name" value="Ribosomal_uS17_B"/>
    <property type="match status" value="1"/>
</dbReference>
<dbReference type="PANTHER" id="PTHR10744">
    <property type="entry name" value="40S RIBOSOMAL PROTEIN S11 FAMILY MEMBER"/>
    <property type="match status" value="1"/>
</dbReference>
<dbReference type="NCBIfam" id="NF004123">
    <property type="entry name" value="PRK05610.1"/>
    <property type="match status" value="1"/>
</dbReference>
<dbReference type="PANTHER" id="PTHR10744:SF1">
    <property type="entry name" value="SMALL RIBOSOMAL SUBUNIT PROTEIN US17M"/>
    <property type="match status" value="1"/>
</dbReference>
<evidence type="ECO:0000256" key="1">
    <source>
        <dbReference type="ARBA" id="ARBA00010254"/>
    </source>
</evidence>
<dbReference type="InterPro" id="IPR019984">
    <property type="entry name" value="Ribosomal_uS17_bact/chlr"/>
</dbReference>
<keyword evidence="3 6" id="KW-0694">RNA-binding</keyword>
<comment type="caution">
    <text evidence="7">The sequence shown here is derived from an EMBL/GenBank/DDBJ whole genome shotgun (WGS) entry which is preliminary data.</text>
</comment>
<comment type="subunit">
    <text evidence="6">Part of the 30S ribosomal subunit.</text>
</comment>
<dbReference type="CDD" id="cd00364">
    <property type="entry name" value="Ribosomal_uS17"/>
    <property type="match status" value="1"/>
</dbReference>
<dbReference type="InterPro" id="IPR000266">
    <property type="entry name" value="Ribosomal_uS17"/>
</dbReference>
<dbReference type="InterPro" id="IPR012340">
    <property type="entry name" value="NA-bd_OB-fold"/>
</dbReference>
<organism evidence="7 8">
    <name type="scientific">Candidatus Woesebacteria bacterium GW2011_GWA1_45_8</name>
    <dbReference type="NCBI Taxonomy" id="1618559"/>
    <lineage>
        <taxon>Bacteria</taxon>
        <taxon>Candidatus Woeseibacteriota</taxon>
    </lineage>
</organism>
<evidence type="ECO:0000256" key="6">
    <source>
        <dbReference type="HAMAP-Rule" id="MF_01345"/>
    </source>
</evidence>
<gene>
    <name evidence="6" type="primary">rpsQ</name>
    <name evidence="7" type="ORF">UX19_C0002G0015</name>
</gene>
<evidence type="ECO:0000256" key="3">
    <source>
        <dbReference type="ARBA" id="ARBA00022884"/>
    </source>
</evidence>
<comment type="function">
    <text evidence="6">One of the primary rRNA binding proteins, it binds specifically to the 5'-end of 16S ribosomal RNA.</text>
</comment>
<dbReference type="AlphaFoldDB" id="A0A0G1Q3P3"/>
<dbReference type="EMBL" id="LCLG01000002">
    <property type="protein sequence ID" value="KKU12308.1"/>
    <property type="molecule type" value="Genomic_DNA"/>
</dbReference>
<name>A0A0G1Q3P3_9BACT</name>
<dbReference type="GO" id="GO:0022627">
    <property type="term" value="C:cytosolic small ribosomal subunit"/>
    <property type="evidence" value="ECO:0007669"/>
    <property type="project" value="TreeGrafter"/>
</dbReference>
<comment type="similarity">
    <text evidence="1 6">Belongs to the universal ribosomal protein uS17 family.</text>
</comment>
<dbReference type="SUPFAM" id="SSF50249">
    <property type="entry name" value="Nucleic acid-binding proteins"/>
    <property type="match status" value="1"/>
</dbReference>
<keyword evidence="2 6" id="KW-0699">rRNA-binding</keyword>
<reference evidence="7 8" key="1">
    <citation type="journal article" date="2015" name="Nature">
        <title>rRNA introns, odd ribosomes, and small enigmatic genomes across a large radiation of phyla.</title>
        <authorList>
            <person name="Brown C.T."/>
            <person name="Hug L.A."/>
            <person name="Thomas B.C."/>
            <person name="Sharon I."/>
            <person name="Castelle C.J."/>
            <person name="Singh A."/>
            <person name="Wilkins M.J."/>
            <person name="Williams K.H."/>
            <person name="Banfield J.F."/>
        </authorList>
    </citation>
    <scope>NUCLEOTIDE SEQUENCE [LARGE SCALE GENOMIC DNA]</scope>
</reference>
<sequence length="86" mass="9761">MKIFLGKVISVRGLKTATVSVERTVTHPVYLKRFKRAKKYHVHDEIGVKLGDTVKFATSAPISKLKKWKIIEVVIDKKQGTKKKGK</sequence>
<protein>
    <recommendedName>
        <fullName evidence="6">Small ribosomal subunit protein uS17</fullName>
    </recommendedName>
</protein>
<dbReference type="GO" id="GO:0003735">
    <property type="term" value="F:structural constituent of ribosome"/>
    <property type="evidence" value="ECO:0007669"/>
    <property type="project" value="InterPro"/>
</dbReference>
<accession>A0A0G1Q3P3</accession>
<evidence type="ECO:0000313" key="8">
    <source>
        <dbReference type="Proteomes" id="UP000034653"/>
    </source>
</evidence>
<evidence type="ECO:0000256" key="2">
    <source>
        <dbReference type="ARBA" id="ARBA00022730"/>
    </source>
</evidence>
<dbReference type="GO" id="GO:0019843">
    <property type="term" value="F:rRNA binding"/>
    <property type="evidence" value="ECO:0007669"/>
    <property type="project" value="UniProtKB-UniRule"/>
</dbReference>
<dbReference type="Pfam" id="PF00366">
    <property type="entry name" value="Ribosomal_S17"/>
    <property type="match status" value="1"/>
</dbReference>